<dbReference type="Gene3D" id="1.10.10.10">
    <property type="entry name" value="Winged helix-like DNA-binding domain superfamily/Winged helix DNA-binding domain"/>
    <property type="match status" value="1"/>
</dbReference>
<dbReference type="AlphaFoldDB" id="A0A5E4YWH3"/>
<feature type="region of interest" description="Disordered" evidence="1">
    <location>
        <begin position="1"/>
        <end position="20"/>
    </location>
</feature>
<dbReference type="PANTHER" id="PTHR23131">
    <property type="entry name" value="ENDORIBONUCLEASE LACTB2"/>
    <property type="match status" value="1"/>
</dbReference>
<organism evidence="3 4">
    <name type="scientific">Pandoraea terrae</name>
    <dbReference type="NCBI Taxonomy" id="1537710"/>
    <lineage>
        <taxon>Bacteria</taxon>
        <taxon>Pseudomonadati</taxon>
        <taxon>Pseudomonadota</taxon>
        <taxon>Betaproteobacteria</taxon>
        <taxon>Burkholderiales</taxon>
        <taxon>Burkholderiaceae</taxon>
        <taxon>Pandoraea</taxon>
    </lineage>
</organism>
<dbReference type="SUPFAM" id="SSF56281">
    <property type="entry name" value="Metallo-hydrolase/oxidoreductase"/>
    <property type="match status" value="1"/>
</dbReference>
<dbReference type="InterPro" id="IPR036388">
    <property type="entry name" value="WH-like_DNA-bd_sf"/>
</dbReference>
<evidence type="ECO:0000313" key="3">
    <source>
        <dbReference type="EMBL" id="VVE52470.1"/>
    </source>
</evidence>
<dbReference type="InterPro" id="IPR001279">
    <property type="entry name" value="Metallo-B-lactamas"/>
</dbReference>
<feature type="compositionally biased region" description="Polar residues" evidence="1">
    <location>
        <begin position="1"/>
        <end position="11"/>
    </location>
</feature>
<accession>A0A5E4YWH3</accession>
<dbReference type="RefSeq" id="WP_150699456.1">
    <property type="nucleotide sequence ID" value="NZ_CABPRZ010000027.1"/>
</dbReference>
<dbReference type="InterPro" id="IPR050662">
    <property type="entry name" value="Sec-metab_biosynth-thioest"/>
</dbReference>
<proteinExistence type="predicted"/>
<feature type="region of interest" description="Disordered" evidence="1">
    <location>
        <begin position="364"/>
        <end position="383"/>
    </location>
</feature>
<dbReference type="EMBL" id="CABPRZ010000027">
    <property type="protein sequence ID" value="VVE52470.1"/>
    <property type="molecule type" value="Genomic_DNA"/>
</dbReference>
<feature type="domain" description="Metallo-beta-lactamase" evidence="2">
    <location>
        <begin position="55"/>
        <end position="270"/>
    </location>
</feature>
<dbReference type="Proteomes" id="UP000414233">
    <property type="component" value="Unassembled WGS sequence"/>
</dbReference>
<dbReference type="InterPro" id="IPR036866">
    <property type="entry name" value="RibonucZ/Hydroxyglut_hydro"/>
</dbReference>
<dbReference type="Pfam" id="PF00753">
    <property type="entry name" value="Lactamase_B"/>
    <property type="match status" value="1"/>
</dbReference>
<protein>
    <submittedName>
        <fullName evidence="3">Zn-dependent hydrolase</fullName>
    </submittedName>
</protein>
<dbReference type="Gene3D" id="3.60.15.10">
    <property type="entry name" value="Ribonuclease Z/Hydroxyacylglutathione hydrolase-like"/>
    <property type="match status" value="1"/>
</dbReference>
<sequence>MDSIAARSTSGLPRRPRPVSTLTYPFEPPAADGSVVEIAPGILWARMPMPMTLDHINVYLLRDRTGWVIVDTGLNTPRAREVWETIAADKLDGLPIQAVLCTHFHYDHAGLAHWLTERFDVPLYMTYGEYYAMRVTYTPLPDPLPPTHLAHFHRSGLSDEMRDAIIQGLRRDPFTPPAAMSFCRLAQGQMLTIGQRKWRVVIGSGHSPEHACLYCEEEKLLIAGDQLLPRISSNVQVTAVEPEANPLADWLASLDHLDQLDAQTLVLPSHQGVFHGLRTRVQELREHHAQQLGQLGKFVAEHPDATAFDAMREMFPQVRAPIDHLLALGETIAHLAWLREAGEIVRDLNDNGVYVHRMSGVRASAGKGAPRGIRQSRTTGDTP</sequence>
<keyword evidence="3" id="KW-0378">Hydrolase</keyword>
<reference evidence="3 4" key="1">
    <citation type="submission" date="2019-08" db="EMBL/GenBank/DDBJ databases">
        <authorList>
            <person name="Peeters C."/>
        </authorList>
    </citation>
    <scope>NUCLEOTIDE SEQUENCE [LARGE SCALE GENOMIC DNA]</scope>
    <source>
        <strain evidence="3 4">LMG 30175</strain>
    </source>
</reference>
<evidence type="ECO:0000313" key="4">
    <source>
        <dbReference type="Proteomes" id="UP000414233"/>
    </source>
</evidence>
<evidence type="ECO:0000259" key="2">
    <source>
        <dbReference type="SMART" id="SM00849"/>
    </source>
</evidence>
<dbReference type="OrthoDB" id="2971563at2"/>
<evidence type="ECO:0000256" key="1">
    <source>
        <dbReference type="SAM" id="MobiDB-lite"/>
    </source>
</evidence>
<gene>
    <name evidence="3" type="ORF">PTE30175_04685</name>
</gene>
<keyword evidence="4" id="KW-1185">Reference proteome</keyword>
<name>A0A5E4YWH3_9BURK</name>
<dbReference type="PANTHER" id="PTHR23131:SF4">
    <property type="entry name" value="METALLO-BETA-LACTAMASE SUPERFAMILY POTEIN"/>
    <property type="match status" value="1"/>
</dbReference>
<dbReference type="GO" id="GO:0016787">
    <property type="term" value="F:hydrolase activity"/>
    <property type="evidence" value="ECO:0007669"/>
    <property type="project" value="UniProtKB-KW"/>
</dbReference>
<dbReference type="SMART" id="SM00849">
    <property type="entry name" value="Lactamase_B"/>
    <property type="match status" value="1"/>
</dbReference>